<sequence>MDAEQVSKKSEHKDVLKRMRLVRKDTVQRVAAEVKAQKKIVAALTGALRAGAKTVPEMAEATGLPAHEVLWWTASLKKYGLVTEAEKHGAYFAYRLAEKPSADEARPASP</sequence>
<dbReference type="EMBL" id="DSTK01000023">
    <property type="protein sequence ID" value="HFK97261.1"/>
    <property type="molecule type" value="Genomic_DNA"/>
</dbReference>
<gene>
    <name evidence="1" type="ORF">ENS06_08050</name>
</gene>
<protein>
    <submittedName>
        <fullName evidence="1">Winged helix-turn-helix domain-containing protein</fullName>
    </submittedName>
</protein>
<proteinExistence type="predicted"/>
<name>A0A831ZKF2_9BACT</name>
<evidence type="ECO:0000313" key="1">
    <source>
        <dbReference type="EMBL" id="HFK97261.1"/>
    </source>
</evidence>
<reference evidence="1" key="1">
    <citation type="journal article" date="2020" name="mSystems">
        <title>Genome- and Community-Level Interaction Insights into Carbon Utilization and Element Cycling Functions of Hydrothermarchaeota in Hydrothermal Sediment.</title>
        <authorList>
            <person name="Zhou Z."/>
            <person name="Liu Y."/>
            <person name="Xu W."/>
            <person name="Pan J."/>
            <person name="Luo Z.H."/>
            <person name="Li M."/>
        </authorList>
    </citation>
    <scope>NUCLEOTIDE SEQUENCE [LARGE SCALE GENOMIC DNA]</scope>
    <source>
        <strain evidence="1">SpSt-456</strain>
    </source>
</reference>
<accession>A0A831ZKF2</accession>
<organism evidence="1">
    <name type="scientific">Desulfacinum infernum</name>
    <dbReference type="NCBI Taxonomy" id="35837"/>
    <lineage>
        <taxon>Bacteria</taxon>
        <taxon>Pseudomonadati</taxon>
        <taxon>Thermodesulfobacteriota</taxon>
        <taxon>Syntrophobacteria</taxon>
        <taxon>Syntrophobacterales</taxon>
        <taxon>Syntrophobacteraceae</taxon>
        <taxon>Desulfacinum</taxon>
    </lineage>
</organism>
<comment type="caution">
    <text evidence="1">The sequence shown here is derived from an EMBL/GenBank/DDBJ whole genome shotgun (WGS) entry which is preliminary data.</text>
</comment>
<dbReference type="AlphaFoldDB" id="A0A831ZKF2"/>